<evidence type="ECO:0000256" key="2">
    <source>
        <dbReference type="SAM" id="SignalP"/>
    </source>
</evidence>
<evidence type="ECO:0000313" key="3">
    <source>
        <dbReference type="EMBL" id="MFD1120928.1"/>
    </source>
</evidence>
<keyword evidence="2" id="KW-0732">Signal</keyword>
<feature type="region of interest" description="Disordered" evidence="1">
    <location>
        <begin position="57"/>
        <end position="79"/>
    </location>
</feature>
<evidence type="ECO:0000256" key="1">
    <source>
        <dbReference type="SAM" id="MobiDB-lite"/>
    </source>
</evidence>
<proteinExistence type="predicted"/>
<protein>
    <recommendedName>
        <fullName evidence="5">DUF4148 domain-containing protein</fullName>
    </recommendedName>
</protein>
<organism evidence="3 4">
    <name type="scientific">Methylophilus flavus</name>
    <dbReference type="NCBI Taxonomy" id="640084"/>
    <lineage>
        <taxon>Bacteria</taxon>
        <taxon>Pseudomonadati</taxon>
        <taxon>Pseudomonadota</taxon>
        <taxon>Betaproteobacteria</taxon>
        <taxon>Nitrosomonadales</taxon>
        <taxon>Methylophilaceae</taxon>
        <taxon>Methylophilus</taxon>
    </lineage>
</organism>
<name>A0ABW3P8L5_9PROT</name>
<gene>
    <name evidence="3" type="ORF">ACFQ2T_00285</name>
</gene>
<dbReference type="Proteomes" id="UP001597206">
    <property type="component" value="Unassembled WGS sequence"/>
</dbReference>
<sequence>MKTVKAGYVIGLAGLLFAGSVWADQANVQQNIARRAVVVQAVSVKADQAWEGASLQSNAAQQQAGRPSGLQYISRRSTL</sequence>
<dbReference type="RefSeq" id="WP_379028914.1">
    <property type="nucleotide sequence ID" value="NZ_JBHTLN010000001.1"/>
</dbReference>
<keyword evidence="4" id="KW-1185">Reference proteome</keyword>
<evidence type="ECO:0008006" key="5">
    <source>
        <dbReference type="Google" id="ProtNLM"/>
    </source>
</evidence>
<accession>A0ABW3P8L5</accession>
<feature type="chain" id="PRO_5046754349" description="DUF4148 domain-containing protein" evidence="2">
    <location>
        <begin position="24"/>
        <end position="79"/>
    </location>
</feature>
<reference evidence="4" key="1">
    <citation type="journal article" date="2019" name="Int. J. Syst. Evol. Microbiol.">
        <title>The Global Catalogue of Microorganisms (GCM) 10K type strain sequencing project: providing services to taxonomists for standard genome sequencing and annotation.</title>
        <authorList>
            <consortium name="The Broad Institute Genomics Platform"/>
            <consortium name="The Broad Institute Genome Sequencing Center for Infectious Disease"/>
            <person name="Wu L."/>
            <person name="Ma J."/>
        </authorList>
    </citation>
    <scope>NUCLEOTIDE SEQUENCE [LARGE SCALE GENOMIC DNA]</scope>
    <source>
        <strain evidence="4">CCUG 58411</strain>
    </source>
</reference>
<comment type="caution">
    <text evidence="3">The sequence shown here is derived from an EMBL/GenBank/DDBJ whole genome shotgun (WGS) entry which is preliminary data.</text>
</comment>
<feature type="signal peptide" evidence="2">
    <location>
        <begin position="1"/>
        <end position="23"/>
    </location>
</feature>
<dbReference type="EMBL" id="JBHTLN010000001">
    <property type="protein sequence ID" value="MFD1120928.1"/>
    <property type="molecule type" value="Genomic_DNA"/>
</dbReference>
<evidence type="ECO:0000313" key="4">
    <source>
        <dbReference type="Proteomes" id="UP001597206"/>
    </source>
</evidence>